<dbReference type="Proteomes" id="UP001600165">
    <property type="component" value="Unassembled WGS sequence"/>
</dbReference>
<dbReference type="EMBL" id="JBHZOL010000097">
    <property type="protein sequence ID" value="MFE4108012.1"/>
    <property type="molecule type" value="Genomic_DNA"/>
</dbReference>
<name>A0ABW6IJI4_9CYAN</name>
<evidence type="ECO:0000313" key="1">
    <source>
        <dbReference type="EMBL" id="MFE4108012.1"/>
    </source>
</evidence>
<proteinExistence type="predicted"/>
<evidence type="ECO:0000313" key="2">
    <source>
        <dbReference type="Proteomes" id="UP001600165"/>
    </source>
</evidence>
<organism evidence="1 2">
    <name type="scientific">Almyronema epifaneia S1</name>
    <dbReference type="NCBI Taxonomy" id="2991925"/>
    <lineage>
        <taxon>Bacteria</taxon>
        <taxon>Bacillati</taxon>
        <taxon>Cyanobacteriota</taxon>
        <taxon>Cyanophyceae</taxon>
        <taxon>Nodosilineales</taxon>
        <taxon>Nodosilineaceae</taxon>
        <taxon>Almyronema</taxon>
        <taxon>Almyronema epifaneia</taxon>
    </lineage>
</organism>
<protein>
    <submittedName>
        <fullName evidence="1">Uncharacterized protein</fullName>
    </submittedName>
</protein>
<reference evidence="1 2" key="1">
    <citation type="submission" date="2024-10" db="EMBL/GenBank/DDBJ databases">
        <authorList>
            <person name="Ratan Roy A."/>
            <person name="Morales Sandoval P.H."/>
            <person name="De Los Santos Villalobos S."/>
            <person name="Chakraborty S."/>
            <person name="Mukherjee J."/>
        </authorList>
    </citation>
    <scope>NUCLEOTIDE SEQUENCE [LARGE SCALE GENOMIC DNA]</scope>
    <source>
        <strain evidence="1 2">S1</strain>
    </source>
</reference>
<dbReference type="RefSeq" id="WP_377967312.1">
    <property type="nucleotide sequence ID" value="NZ_JBHZOL010000097.1"/>
</dbReference>
<accession>A0ABW6IJI4</accession>
<sequence length="153" mass="17291">MTPILPQLYLLVPWDLPSQMRLSAAHQVRLSKALCCLLRSLEESPADAIATLEQALATLNSYPVKPAEIVTTQTPLKSWEVADFDQYFNVTHVQAQEPSTCLVASVLLTCRTFFLLLQQDYDFDPTQIERQKRGFVSQAHLLARVFNLDLENA</sequence>
<keyword evidence="2" id="KW-1185">Reference proteome</keyword>
<comment type="caution">
    <text evidence="1">The sequence shown here is derived from an EMBL/GenBank/DDBJ whole genome shotgun (WGS) entry which is preliminary data.</text>
</comment>
<gene>
    <name evidence="1" type="ORF">ACFVKH_17135</name>
</gene>